<dbReference type="Proteomes" id="UP000319663">
    <property type="component" value="Unassembled WGS sequence"/>
</dbReference>
<protein>
    <recommendedName>
        <fullName evidence="4">CST complex subunit Ten1</fullName>
    </recommendedName>
</protein>
<dbReference type="Pfam" id="PF12658">
    <property type="entry name" value="Ten1"/>
    <property type="match status" value="1"/>
</dbReference>
<dbReference type="InterPro" id="IPR024222">
    <property type="entry name" value="Ten1_fungal"/>
</dbReference>
<dbReference type="Gene3D" id="2.40.50.140">
    <property type="entry name" value="Nucleic acid-binding proteins"/>
    <property type="match status" value="1"/>
</dbReference>
<proteinExistence type="predicted"/>
<reference evidence="2 3" key="1">
    <citation type="submission" date="2019-06" db="EMBL/GenBank/DDBJ databases">
        <title>Wine fermentation using esterase from Monascus purpureus.</title>
        <authorList>
            <person name="Geng C."/>
            <person name="Zhang Y."/>
        </authorList>
    </citation>
    <scope>NUCLEOTIDE SEQUENCE [LARGE SCALE GENOMIC DNA]</scope>
    <source>
        <strain evidence="2">HQ1</strain>
    </source>
</reference>
<comment type="caution">
    <text evidence="2">The sequence shown here is derived from an EMBL/GenBank/DDBJ whole genome shotgun (WGS) entry which is preliminary data.</text>
</comment>
<name>A0A507R556_MONPU</name>
<evidence type="ECO:0000256" key="1">
    <source>
        <dbReference type="SAM" id="MobiDB-lite"/>
    </source>
</evidence>
<dbReference type="OrthoDB" id="5275361at2759"/>
<dbReference type="GO" id="GO:1990879">
    <property type="term" value="C:CST complex"/>
    <property type="evidence" value="ECO:0007669"/>
    <property type="project" value="InterPro"/>
</dbReference>
<evidence type="ECO:0000313" key="3">
    <source>
        <dbReference type="Proteomes" id="UP000319663"/>
    </source>
</evidence>
<dbReference type="InterPro" id="IPR012340">
    <property type="entry name" value="NA-bd_OB-fold"/>
</dbReference>
<evidence type="ECO:0008006" key="4">
    <source>
        <dbReference type="Google" id="ProtNLM"/>
    </source>
</evidence>
<gene>
    <name evidence="2" type="ORF">MPDQ_006614</name>
</gene>
<evidence type="ECO:0000313" key="2">
    <source>
        <dbReference type="EMBL" id="TQB76837.1"/>
    </source>
</evidence>
<dbReference type="GO" id="GO:0016233">
    <property type="term" value="P:telomere capping"/>
    <property type="evidence" value="ECO:0007669"/>
    <property type="project" value="InterPro"/>
</dbReference>
<sequence>MNNGPLPSRRAFLSDLLHLPADSKVRFLGCVKTYDVSKGHLYLEHNYPRPKHGNGTGATESACSVPVDINATLETMRSEDLSVGAWLNVLGYVRHQRQVWQSQPPPKQRQRQQEPPQNEAGPTITHSVYVDAVMVFPAGSVEIGEYERILKDLQVVEKTFGRSE</sequence>
<dbReference type="GO" id="GO:0043047">
    <property type="term" value="F:single-stranded telomeric DNA binding"/>
    <property type="evidence" value="ECO:0007669"/>
    <property type="project" value="InterPro"/>
</dbReference>
<dbReference type="EMBL" id="VIFY01000006">
    <property type="protein sequence ID" value="TQB76837.1"/>
    <property type="molecule type" value="Genomic_DNA"/>
</dbReference>
<organism evidence="2 3">
    <name type="scientific">Monascus purpureus</name>
    <name type="common">Red mold</name>
    <name type="synonym">Monascus anka</name>
    <dbReference type="NCBI Taxonomy" id="5098"/>
    <lineage>
        <taxon>Eukaryota</taxon>
        <taxon>Fungi</taxon>
        <taxon>Dikarya</taxon>
        <taxon>Ascomycota</taxon>
        <taxon>Pezizomycotina</taxon>
        <taxon>Eurotiomycetes</taxon>
        <taxon>Eurotiomycetidae</taxon>
        <taxon>Eurotiales</taxon>
        <taxon>Aspergillaceae</taxon>
        <taxon>Monascus</taxon>
    </lineage>
</organism>
<dbReference type="AlphaFoldDB" id="A0A507R556"/>
<accession>A0A507R556</accession>
<feature type="region of interest" description="Disordered" evidence="1">
    <location>
        <begin position="98"/>
        <end position="122"/>
    </location>
</feature>
<keyword evidence="3" id="KW-1185">Reference proteome</keyword>